<accession>A0A9D4IN65</accession>
<proteinExistence type="predicted"/>
<comment type="caution">
    <text evidence="1">The sequence shown here is derived from an EMBL/GenBank/DDBJ whole genome shotgun (WGS) entry which is preliminary data.</text>
</comment>
<evidence type="ECO:0000313" key="1">
    <source>
        <dbReference type="EMBL" id="KAH3777633.1"/>
    </source>
</evidence>
<keyword evidence="2" id="KW-1185">Reference proteome</keyword>
<name>A0A9D4IN65_DREPO</name>
<reference evidence="1" key="2">
    <citation type="submission" date="2020-11" db="EMBL/GenBank/DDBJ databases">
        <authorList>
            <person name="McCartney M.A."/>
            <person name="Auch B."/>
            <person name="Kono T."/>
            <person name="Mallez S."/>
            <person name="Becker A."/>
            <person name="Gohl D.M."/>
            <person name="Silverstein K.A.T."/>
            <person name="Koren S."/>
            <person name="Bechman K.B."/>
            <person name="Herman A."/>
            <person name="Abrahante J.E."/>
            <person name="Garbe J."/>
        </authorList>
    </citation>
    <scope>NUCLEOTIDE SEQUENCE</scope>
    <source>
        <strain evidence="1">Duluth1</strain>
        <tissue evidence="1">Whole animal</tissue>
    </source>
</reference>
<evidence type="ECO:0000313" key="2">
    <source>
        <dbReference type="Proteomes" id="UP000828390"/>
    </source>
</evidence>
<gene>
    <name evidence="1" type="ORF">DPMN_179081</name>
</gene>
<dbReference type="AlphaFoldDB" id="A0A9D4IN65"/>
<dbReference type="Proteomes" id="UP000828390">
    <property type="component" value="Unassembled WGS sequence"/>
</dbReference>
<protein>
    <submittedName>
        <fullName evidence="1">Uncharacterized protein</fullName>
    </submittedName>
</protein>
<reference evidence="1" key="1">
    <citation type="journal article" date="2019" name="bioRxiv">
        <title>The Genome of the Zebra Mussel, Dreissena polymorpha: A Resource for Invasive Species Research.</title>
        <authorList>
            <person name="McCartney M.A."/>
            <person name="Auch B."/>
            <person name="Kono T."/>
            <person name="Mallez S."/>
            <person name="Zhang Y."/>
            <person name="Obille A."/>
            <person name="Becker A."/>
            <person name="Abrahante J.E."/>
            <person name="Garbe J."/>
            <person name="Badalamenti J.P."/>
            <person name="Herman A."/>
            <person name="Mangelson H."/>
            <person name="Liachko I."/>
            <person name="Sullivan S."/>
            <person name="Sone E.D."/>
            <person name="Koren S."/>
            <person name="Silverstein K.A.T."/>
            <person name="Beckman K.B."/>
            <person name="Gohl D.M."/>
        </authorList>
    </citation>
    <scope>NUCLEOTIDE SEQUENCE</scope>
    <source>
        <strain evidence="1">Duluth1</strain>
        <tissue evidence="1">Whole animal</tissue>
    </source>
</reference>
<sequence length="64" mass="7392">MPSYTDGQTDGQSVTAICHHIQTKGQKDRVFLLYATLYKLTDRRRESVTAICHPIQTDRQKDRV</sequence>
<dbReference type="EMBL" id="JAIWYP010000009">
    <property type="protein sequence ID" value="KAH3777633.1"/>
    <property type="molecule type" value="Genomic_DNA"/>
</dbReference>
<organism evidence="1 2">
    <name type="scientific">Dreissena polymorpha</name>
    <name type="common">Zebra mussel</name>
    <name type="synonym">Mytilus polymorpha</name>
    <dbReference type="NCBI Taxonomy" id="45954"/>
    <lineage>
        <taxon>Eukaryota</taxon>
        <taxon>Metazoa</taxon>
        <taxon>Spiralia</taxon>
        <taxon>Lophotrochozoa</taxon>
        <taxon>Mollusca</taxon>
        <taxon>Bivalvia</taxon>
        <taxon>Autobranchia</taxon>
        <taxon>Heteroconchia</taxon>
        <taxon>Euheterodonta</taxon>
        <taxon>Imparidentia</taxon>
        <taxon>Neoheterodontei</taxon>
        <taxon>Myida</taxon>
        <taxon>Dreissenoidea</taxon>
        <taxon>Dreissenidae</taxon>
        <taxon>Dreissena</taxon>
    </lineage>
</organism>